<keyword evidence="2" id="KW-0479">Metal-binding</keyword>
<dbReference type="GO" id="GO:0051603">
    <property type="term" value="P:proteolysis involved in protein catabolic process"/>
    <property type="evidence" value="ECO:0007669"/>
    <property type="project" value="TreeGrafter"/>
</dbReference>
<evidence type="ECO:0000256" key="4">
    <source>
        <dbReference type="ARBA" id="ARBA00022833"/>
    </source>
</evidence>
<evidence type="ECO:0000256" key="2">
    <source>
        <dbReference type="ARBA" id="ARBA00022723"/>
    </source>
</evidence>
<comment type="similarity">
    <text evidence="6">Belongs to the peptidase M48 family.</text>
</comment>
<dbReference type="GO" id="GO:0004222">
    <property type="term" value="F:metalloendopeptidase activity"/>
    <property type="evidence" value="ECO:0007669"/>
    <property type="project" value="InterPro"/>
</dbReference>
<comment type="cofactor">
    <cofactor evidence="6">
        <name>Zn(2+)</name>
        <dbReference type="ChEBI" id="CHEBI:29105"/>
    </cofactor>
    <text evidence="6">Binds 1 zinc ion per subunit.</text>
</comment>
<keyword evidence="5 6" id="KW-0482">Metalloprotease</keyword>
<reference evidence="8 9" key="1">
    <citation type="submission" date="2020-04" db="EMBL/GenBank/DDBJ databases">
        <title>Thalassotalea sp. M1531, isolated from the surface of marine red alga.</title>
        <authorList>
            <person name="Pang L."/>
            <person name="Lu D.-C."/>
        </authorList>
    </citation>
    <scope>NUCLEOTIDE SEQUENCE [LARGE SCALE GENOMIC DNA]</scope>
    <source>
        <strain evidence="8 9">M1531</strain>
    </source>
</reference>
<evidence type="ECO:0000256" key="1">
    <source>
        <dbReference type="ARBA" id="ARBA00022670"/>
    </source>
</evidence>
<dbReference type="GO" id="GO:0046872">
    <property type="term" value="F:metal ion binding"/>
    <property type="evidence" value="ECO:0007669"/>
    <property type="project" value="UniProtKB-KW"/>
</dbReference>
<dbReference type="AlphaFoldDB" id="A0A7Y0LEU9"/>
<keyword evidence="3 6" id="KW-0378">Hydrolase</keyword>
<keyword evidence="1 6" id="KW-0645">Protease</keyword>
<feature type="domain" description="Peptidase M48" evidence="7">
    <location>
        <begin position="73"/>
        <end position="264"/>
    </location>
</feature>
<keyword evidence="4 6" id="KW-0862">Zinc</keyword>
<evidence type="ECO:0000256" key="3">
    <source>
        <dbReference type="ARBA" id="ARBA00022801"/>
    </source>
</evidence>
<evidence type="ECO:0000259" key="7">
    <source>
        <dbReference type="Pfam" id="PF01435"/>
    </source>
</evidence>
<dbReference type="EMBL" id="JABBXH010000007">
    <property type="protein sequence ID" value="NMP33234.1"/>
    <property type="molecule type" value="Genomic_DNA"/>
</dbReference>
<dbReference type="PROSITE" id="PS51257">
    <property type="entry name" value="PROKAR_LIPOPROTEIN"/>
    <property type="match status" value="1"/>
</dbReference>
<evidence type="ECO:0000256" key="6">
    <source>
        <dbReference type="RuleBase" id="RU003983"/>
    </source>
</evidence>
<evidence type="ECO:0000313" key="8">
    <source>
        <dbReference type="EMBL" id="NMP33234.1"/>
    </source>
</evidence>
<evidence type="ECO:0000313" key="9">
    <source>
        <dbReference type="Proteomes" id="UP000568664"/>
    </source>
</evidence>
<keyword evidence="9" id="KW-1185">Reference proteome</keyword>
<dbReference type="PANTHER" id="PTHR22726:SF1">
    <property type="entry name" value="METALLOENDOPEPTIDASE OMA1, MITOCHONDRIAL"/>
    <property type="match status" value="1"/>
</dbReference>
<dbReference type="InterPro" id="IPR001915">
    <property type="entry name" value="Peptidase_M48"/>
</dbReference>
<dbReference type="Proteomes" id="UP000568664">
    <property type="component" value="Unassembled WGS sequence"/>
</dbReference>
<comment type="caution">
    <text evidence="8">The sequence shown here is derived from an EMBL/GenBank/DDBJ whole genome shotgun (WGS) entry which is preliminary data.</text>
</comment>
<dbReference type="Pfam" id="PF01435">
    <property type="entry name" value="Peptidase_M48"/>
    <property type="match status" value="1"/>
</dbReference>
<accession>A0A7Y0LEU9</accession>
<name>A0A7Y0LEU9_9GAMM</name>
<organism evidence="8 9">
    <name type="scientific">Thalassotalea algicola</name>
    <dbReference type="NCBI Taxonomy" id="2716224"/>
    <lineage>
        <taxon>Bacteria</taxon>
        <taxon>Pseudomonadati</taxon>
        <taxon>Pseudomonadota</taxon>
        <taxon>Gammaproteobacteria</taxon>
        <taxon>Alteromonadales</taxon>
        <taxon>Colwelliaceae</taxon>
        <taxon>Thalassotalea</taxon>
    </lineage>
</organism>
<gene>
    <name evidence="8" type="ORF">HII17_16905</name>
</gene>
<dbReference type="InterPro" id="IPR051156">
    <property type="entry name" value="Mito/Outer_Membr_Metalloprot"/>
</dbReference>
<dbReference type="PANTHER" id="PTHR22726">
    <property type="entry name" value="METALLOENDOPEPTIDASE OMA1"/>
    <property type="match status" value="1"/>
</dbReference>
<sequence length="292" mass="31997">MNYLKVILAILLLTSCQTTGLKIGNVDVGKLVNQGVKVWDASMIDETQESQLGENISAVLLGVRPLHQNVEVNQYVNHVGRWLAQNSTRPELPWHFGVIDSDAINAFAAPGGYVFITSGMLMQLNSEAELAAVLAHEISHVTLAHHLNALKSGALRGAVTEALFVSADAYQANTGADREQRQYAAWAKTVTSAAQDLYSKGLDRTDEMKADERGLRLMARAGYDPYAYISSLQVIEAISPDDSSLALLYKTHPTATERITHIQQTLVEVQHVKGKTLIKRFQQTLSGQRNSS</sequence>
<evidence type="ECO:0000256" key="5">
    <source>
        <dbReference type="ARBA" id="ARBA00023049"/>
    </source>
</evidence>
<dbReference type="GO" id="GO:0016020">
    <property type="term" value="C:membrane"/>
    <property type="evidence" value="ECO:0007669"/>
    <property type="project" value="TreeGrafter"/>
</dbReference>
<proteinExistence type="inferred from homology"/>
<dbReference type="Gene3D" id="3.30.2010.10">
    <property type="entry name" value="Metalloproteases ('zincins'), catalytic domain"/>
    <property type="match status" value="1"/>
</dbReference>
<dbReference type="RefSeq" id="WP_169076555.1">
    <property type="nucleotide sequence ID" value="NZ_JABBXH010000007.1"/>
</dbReference>
<protein>
    <submittedName>
        <fullName evidence="8">M48 family metalloprotease</fullName>
    </submittedName>
</protein>